<proteinExistence type="predicted"/>
<organism evidence="2 3">
    <name type="scientific">Coccomyxa subellipsoidea</name>
    <dbReference type="NCBI Taxonomy" id="248742"/>
    <lineage>
        <taxon>Eukaryota</taxon>
        <taxon>Viridiplantae</taxon>
        <taxon>Chlorophyta</taxon>
        <taxon>core chlorophytes</taxon>
        <taxon>Trebouxiophyceae</taxon>
        <taxon>Trebouxiophyceae incertae sedis</taxon>
        <taxon>Coccomyxaceae</taxon>
        <taxon>Coccomyxa</taxon>
    </lineage>
</organism>
<name>A0ABR2Z060_9CHLO</name>
<protein>
    <recommendedName>
        <fullName evidence="4">Histone H2A/H2B/H3 domain-containing protein</fullName>
    </recommendedName>
</protein>
<comment type="caution">
    <text evidence="2">The sequence shown here is derived from an EMBL/GenBank/DDBJ whole genome shotgun (WGS) entry which is preliminary data.</text>
</comment>
<dbReference type="EMBL" id="JALJOT010000003">
    <property type="protein sequence ID" value="KAK9916969.1"/>
    <property type="molecule type" value="Genomic_DNA"/>
</dbReference>
<evidence type="ECO:0000313" key="2">
    <source>
        <dbReference type="EMBL" id="KAK9916969.1"/>
    </source>
</evidence>
<gene>
    <name evidence="2" type="ORF">WJX75_009337</name>
</gene>
<evidence type="ECO:0000256" key="1">
    <source>
        <dbReference type="SAM" id="MobiDB-lite"/>
    </source>
</evidence>
<accession>A0ABR2Z060</accession>
<sequence>MAFAVSAVGRRRAVTWTGTGDVTAAASDAGREDEDMDEVEDGDEGLSPGERGKQQAERAQASDGQGPSLGRKRRAESAAGSEQGKVPRVAHTQRVFLQYHVRQPAILKRAAVPLTHIVQRAAYEGNLPQ</sequence>
<feature type="region of interest" description="Disordered" evidence="1">
    <location>
        <begin position="14"/>
        <end position="90"/>
    </location>
</feature>
<reference evidence="2 3" key="1">
    <citation type="journal article" date="2024" name="Nat. Commun.">
        <title>Phylogenomics reveals the evolutionary origins of lichenization in chlorophyte algae.</title>
        <authorList>
            <person name="Puginier C."/>
            <person name="Libourel C."/>
            <person name="Otte J."/>
            <person name="Skaloud P."/>
            <person name="Haon M."/>
            <person name="Grisel S."/>
            <person name="Petersen M."/>
            <person name="Berrin J.G."/>
            <person name="Delaux P.M."/>
            <person name="Dal Grande F."/>
            <person name="Keller J."/>
        </authorList>
    </citation>
    <scope>NUCLEOTIDE SEQUENCE [LARGE SCALE GENOMIC DNA]</scope>
    <source>
        <strain evidence="2 3">SAG 216-7</strain>
    </source>
</reference>
<feature type="compositionally biased region" description="Acidic residues" evidence="1">
    <location>
        <begin position="31"/>
        <end position="44"/>
    </location>
</feature>
<keyword evidence="3" id="KW-1185">Reference proteome</keyword>
<evidence type="ECO:0008006" key="4">
    <source>
        <dbReference type="Google" id="ProtNLM"/>
    </source>
</evidence>
<evidence type="ECO:0000313" key="3">
    <source>
        <dbReference type="Proteomes" id="UP001491310"/>
    </source>
</evidence>
<dbReference type="Proteomes" id="UP001491310">
    <property type="component" value="Unassembled WGS sequence"/>
</dbReference>